<evidence type="ECO:0000313" key="3">
    <source>
        <dbReference type="Proteomes" id="UP000318582"/>
    </source>
</evidence>
<evidence type="ECO:0000256" key="1">
    <source>
        <dbReference type="SAM" id="SignalP"/>
    </source>
</evidence>
<keyword evidence="1" id="KW-0732">Signal</keyword>
<sequence>MKTTICILAQVAILAATVSAHGKLIEPLGLNVNTAVDLNSQADVAIGVTRANACGTVLANPGAIDRSDMAPRANFVAGSSATVTYHIVNQDGAGPLTAAFSSDNGATWTNAPITANAPGRFGINNANRGSKGQDVPITLTVPDMNCPAGSCLLQVRNPITFGSCAPVSITQGGGQTEMIKTFANSGGKPAGQGLVGPKAGGVGFVDPQDLPGNRG</sequence>
<dbReference type="Pfam" id="PF11327">
    <property type="entry name" value="Egh16-like"/>
    <property type="match status" value="1"/>
</dbReference>
<name>A0A507EE14_9FUNG</name>
<dbReference type="EMBL" id="QEAQ01000006">
    <property type="protein sequence ID" value="TPX61617.1"/>
    <property type="molecule type" value="Genomic_DNA"/>
</dbReference>
<dbReference type="PANTHER" id="PTHR34618:SF3">
    <property type="entry name" value="GEGH 16 PROTEIN"/>
    <property type="match status" value="1"/>
</dbReference>
<dbReference type="PANTHER" id="PTHR34618">
    <property type="entry name" value="SURFACE PROTEIN MAS1, PUTATIVE-RELATED"/>
    <property type="match status" value="1"/>
</dbReference>
<proteinExistence type="predicted"/>
<comment type="caution">
    <text evidence="2">The sequence shown here is derived from an EMBL/GenBank/DDBJ whole genome shotgun (WGS) entry which is preliminary data.</text>
</comment>
<reference evidence="2 3" key="1">
    <citation type="journal article" date="2019" name="Sci. Rep.">
        <title>Comparative genomics of chytrid fungi reveal insights into the obligate biotrophic and pathogenic lifestyle of Synchytrium endobioticum.</title>
        <authorList>
            <person name="van de Vossenberg B.T.L.H."/>
            <person name="Warris S."/>
            <person name="Nguyen H.D.T."/>
            <person name="van Gent-Pelzer M.P.E."/>
            <person name="Joly D.L."/>
            <person name="van de Geest H.C."/>
            <person name="Bonants P.J.M."/>
            <person name="Smith D.S."/>
            <person name="Levesque C.A."/>
            <person name="van der Lee T.A.J."/>
        </authorList>
    </citation>
    <scope>NUCLEOTIDE SEQUENCE [LARGE SCALE GENOMIC DNA]</scope>
    <source>
        <strain evidence="2 3">CBS 809.83</strain>
    </source>
</reference>
<feature type="signal peptide" evidence="1">
    <location>
        <begin position="1"/>
        <end position="20"/>
    </location>
</feature>
<gene>
    <name evidence="2" type="ORF">PhCBS80983_g00902</name>
</gene>
<protein>
    <submittedName>
        <fullName evidence="2">Uncharacterized protein</fullName>
    </submittedName>
</protein>
<dbReference type="Gene3D" id="2.70.50.70">
    <property type="match status" value="1"/>
</dbReference>
<dbReference type="AlphaFoldDB" id="A0A507EE14"/>
<organism evidence="2 3">
    <name type="scientific">Powellomyces hirtus</name>
    <dbReference type="NCBI Taxonomy" id="109895"/>
    <lineage>
        <taxon>Eukaryota</taxon>
        <taxon>Fungi</taxon>
        <taxon>Fungi incertae sedis</taxon>
        <taxon>Chytridiomycota</taxon>
        <taxon>Chytridiomycota incertae sedis</taxon>
        <taxon>Chytridiomycetes</taxon>
        <taxon>Spizellomycetales</taxon>
        <taxon>Powellomycetaceae</taxon>
        <taxon>Powellomyces</taxon>
    </lineage>
</organism>
<evidence type="ECO:0000313" key="2">
    <source>
        <dbReference type="EMBL" id="TPX61617.1"/>
    </source>
</evidence>
<dbReference type="Proteomes" id="UP000318582">
    <property type="component" value="Unassembled WGS sequence"/>
</dbReference>
<accession>A0A507EE14</accession>
<feature type="chain" id="PRO_5021305000" evidence="1">
    <location>
        <begin position="21"/>
        <end position="215"/>
    </location>
</feature>
<dbReference type="InterPro" id="IPR021476">
    <property type="entry name" value="Egh16-like"/>
</dbReference>
<keyword evidence="3" id="KW-1185">Reference proteome</keyword>